<proteinExistence type="predicted"/>
<dbReference type="EMBL" id="AP019863">
    <property type="protein sequence ID" value="BBM92950.1"/>
    <property type="molecule type" value="Genomic_DNA"/>
</dbReference>
<protein>
    <submittedName>
        <fullName evidence="1">Uncharacterized protein</fullName>
    </submittedName>
</protein>
<accession>A0AAD1LST6</accession>
<name>A0AAD1LST6_RICCR</name>
<reference evidence="1" key="1">
    <citation type="journal article" date="2019" name="Front. Microbiol.">
        <title>Genomic features of Rickettsia heilongjiangensis revealed by intraspecies comparison and detailed comparison with Rickettsia japonica.</title>
        <authorList>
            <person name="Kasama K."/>
            <person name="Fujita H."/>
            <person name="Yamamoto S."/>
            <person name="Ooka T."/>
            <person name="Gotoh Y."/>
            <person name="Ogura Y."/>
            <person name="Ando S."/>
            <person name="Hayashi T."/>
        </authorList>
    </citation>
    <scope>NUCLEOTIDE SEQUENCE</scope>
    <source>
        <strain evidence="1">HCN-13</strain>
    </source>
</reference>
<dbReference type="AlphaFoldDB" id="A0AAD1LST6"/>
<evidence type="ECO:0000313" key="1">
    <source>
        <dbReference type="EMBL" id="BBM92950.1"/>
    </source>
</evidence>
<evidence type="ECO:0000313" key="2">
    <source>
        <dbReference type="Proteomes" id="UP000422519"/>
    </source>
</evidence>
<dbReference type="Proteomes" id="UP000422519">
    <property type="component" value="Chromosome"/>
</dbReference>
<dbReference type="InterPro" id="IPR005728">
    <property type="entry name" value="RPE1"/>
</dbReference>
<dbReference type="NCBIfam" id="TIGR01045">
    <property type="entry name" value="RPE1"/>
    <property type="match status" value="1"/>
</dbReference>
<gene>
    <name evidence="1" type="ORF">RHHCN13_08035</name>
</gene>
<organism evidence="1 2">
    <name type="scientific">Rickettsia conorii subsp. heilongjiangensis</name>
    <dbReference type="NCBI Taxonomy" id="226665"/>
    <lineage>
        <taxon>Bacteria</taxon>
        <taxon>Pseudomonadati</taxon>
        <taxon>Pseudomonadota</taxon>
        <taxon>Alphaproteobacteria</taxon>
        <taxon>Rickettsiales</taxon>
        <taxon>Rickettsiaceae</taxon>
        <taxon>Rickettsieae</taxon>
        <taxon>Rickettsia</taxon>
        <taxon>spotted fever group</taxon>
    </lineage>
</organism>
<sequence>MIGIYILRGNRHFPELAYREEFEGGTERRTAAYITDVRIRVPDRRTSYL</sequence>